<reference evidence="2 3" key="1">
    <citation type="submission" date="2024-06" db="EMBL/GenBank/DDBJ databases">
        <title>Genomic Encyclopedia of Type Strains, Phase IV (KMG-IV): sequencing the most valuable type-strain genomes for metagenomic binning, comparative biology and taxonomic classification.</title>
        <authorList>
            <person name="Goeker M."/>
        </authorList>
    </citation>
    <scope>NUCLEOTIDE SEQUENCE [LARGE SCALE GENOMIC DNA]</scope>
    <source>
        <strain evidence="2 3">DSM 28302</strain>
    </source>
</reference>
<dbReference type="RefSeq" id="WP_354367863.1">
    <property type="nucleotide sequence ID" value="NZ_JBEPLN010000006.1"/>
</dbReference>
<protein>
    <submittedName>
        <fullName evidence="2">Membrane protein</fullName>
    </submittedName>
</protein>
<accession>A0ABV2JGN3</accession>
<feature type="transmembrane region" description="Helical" evidence="1">
    <location>
        <begin position="33"/>
        <end position="59"/>
    </location>
</feature>
<dbReference type="Pfam" id="PF07155">
    <property type="entry name" value="ECF-ribofla_trS"/>
    <property type="match status" value="1"/>
</dbReference>
<keyword evidence="1" id="KW-0812">Transmembrane</keyword>
<dbReference type="Proteomes" id="UP001549037">
    <property type="component" value="Unassembled WGS sequence"/>
</dbReference>
<organism evidence="2 3">
    <name type="scientific">Streptococcus porcorum</name>
    <dbReference type="NCBI Taxonomy" id="701526"/>
    <lineage>
        <taxon>Bacteria</taxon>
        <taxon>Bacillati</taxon>
        <taxon>Bacillota</taxon>
        <taxon>Bacilli</taxon>
        <taxon>Lactobacillales</taxon>
        <taxon>Streptococcaceae</taxon>
        <taxon>Streptococcus</taxon>
    </lineage>
</organism>
<dbReference type="EMBL" id="JBEPLN010000006">
    <property type="protein sequence ID" value="MET3633901.1"/>
    <property type="molecule type" value="Genomic_DNA"/>
</dbReference>
<comment type="caution">
    <text evidence="2">The sequence shown here is derived from an EMBL/GenBank/DDBJ whole genome shotgun (WGS) entry which is preliminary data.</text>
</comment>
<keyword evidence="1" id="KW-1133">Transmembrane helix</keyword>
<feature type="transmembrane region" description="Helical" evidence="1">
    <location>
        <begin position="102"/>
        <end position="119"/>
    </location>
</feature>
<keyword evidence="1" id="KW-0472">Membrane</keyword>
<sequence length="168" mass="18509">MSTKQLSISSLFMALVIILSASIFSIPVPGGHFYFNGIVIFLVGLIFPPVQAVIIAGIGSFLGDFFFYPAPMFVTLVTHSLQVLVISLIISQKTKPINPIRTIIALFIGSIIDLVGYGIGRAFIYASPEYALLKLPFDILAIVLGAGVAYFIYYHTGFVRQFQRAWKR</sequence>
<feature type="transmembrane region" description="Helical" evidence="1">
    <location>
        <begin position="65"/>
        <end position="90"/>
    </location>
</feature>
<proteinExistence type="predicted"/>
<gene>
    <name evidence="2" type="ORF">ABID28_000536</name>
</gene>
<evidence type="ECO:0000256" key="1">
    <source>
        <dbReference type="SAM" id="Phobius"/>
    </source>
</evidence>
<name>A0ABV2JGN3_9STRE</name>
<dbReference type="InterPro" id="IPR009825">
    <property type="entry name" value="ECF_substrate-spec-like"/>
</dbReference>
<dbReference type="Gene3D" id="1.10.1760.20">
    <property type="match status" value="1"/>
</dbReference>
<feature type="transmembrane region" description="Helical" evidence="1">
    <location>
        <begin position="139"/>
        <end position="159"/>
    </location>
</feature>
<evidence type="ECO:0000313" key="2">
    <source>
        <dbReference type="EMBL" id="MET3633901.1"/>
    </source>
</evidence>
<feature type="transmembrane region" description="Helical" evidence="1">
    <location>
        <begin position="6"/>
        <end position="26"/>
    </location>
</feature>
<evidence type="ECO:0000313" key="3">
    <source>
        <dbReference type="Proteomes" id="UP001549037"/>
    </source>
</evidence>
<keyword evidence="3" id="KW-1185">Reference proteome</keyword>